<evidence type="ECO:0000256" key="2">
    <source>
        <dbReference type="SAM" id="MobiDB-lite"/>
    </source>
</evidence>
<feature type="region of interest" description="Disordered" evidence="2">
    <location>
        <begin position="286"/>
        <end position="319"/>
    </location>
</feature>
<feature type="region of interest" description="Disordered" evidence="2">
    <location>
        <begin position="134"/>
        <end position="188"/>
    </location>
</feature>
<dbReference type="WBParaSite" id="SRDH1_88640.1">
    <property type="protein sequence ID" value="SRDH1_88640.1"/>
    <property type="gene ID" value="SRDH1_88640"/>
</dbReference>
<organism evidence="4 5">
    <name type="scientific">Schistosoma rodhaini</name>
    <dbReference type="NCBI Taxonomy" id="6188"/>
    <lineage>
        <taxon>Eukaryota</taxon>
        <taxon>Metazoa</taxon>
        <taxon>Spiralia</taxon>
        <taxon>Lophotrochozoa</taxon>
        <taxon>Platyhelminthes</taxon>
        <taxon>Trematoda</taxon>
        <taxon>Digenea</taxon>
        <taxon>Strigeidida</taxon>
        <taxon>Schistosomatoidea</taxon>
        <taxon>Schistosomatidae</taxon>
        <taxon>Schistosoma</taxon>
    </lineage>
</organism>
<feature type="chain" id="PRO_5041745141" evidence="3">
    <location>
        <begin position="24"/>
        <end position="319"/>
    </location>
</feature>
<feature type="compositionally biased region" description="Polar residues" evidence="2">
    <location>
        <begin position="205"/>
        <end position="221"/>
    </location>
</feature>
<feature type="compositionally biased region" description="Acidic residues" evidence="2">
    <location>
        <begin position="300"/>
        <end position="311"/>
    </location>
</feature>
<name>A0AA85GA43_9TREM</name>
<protein>
    <submittedName>
        <fullName evidence="5">ALIX_LYPXL_bnd domain-containing protein</fullName>
    </submittedName>
</protein>
<reference evidence="5" key="2">
    <citation type="submission" date="2023-11" db="UniProtKB">
        <authorList>
            <consortium name="WormBaseParasite"/>
        </authorList>
    </citation>
    <scope>IDENTIFICATION</scope>
</reference>
<dbReference type="AlphaFoldDB" id="A0AA85GA43"/>
<feature type="compositionally biased region" description="Low complexity" evidence="2">
    <location>
        <begin position="138"/>
        <end position="166"/>
    </location>
</feature>
<feature type="signal peptide" evidence="3">
    <location>
        <begin position="1"/>
        <end position="23"/>
    </location>
</feature>
<sequence>MKTIKCLIFHLLIFSVLCVLVKCFRRPSPPRSGVNHLQQELKKFEQIGARLEEDIEVLSEQINDLICKNGSANVTTVKRSLQPTLTSMQGQSSNSQKQPMQQQQYYPSNTMMNSQMGERITNNAQQPISAYSQNSNLYSGQSGYGQSTGQSQMIKRQQQQQQSSQQPRVTSMQGQSPNSQKQPMQQQQQYYPSNMMMKRQMGKKITNSAQQPISAYSQNSNSYRGQSGYGQSTGQSQMIKRQQQQSRPIQAHFPPQGHQQYRYPEQHLVYEPPQYYDNIGWGENVPDSYEPVGEPYAYDDYAEEQDMGGDDNIEKREVK</sequence>
<evidence type="ECO:0000256" key="1">
    <source>
        <dbReference type="SAM" id="Coils"/>
    </source>
</evidence>
<feature type="region of interest" description="Disordered" evidence="2">
    <location>
        <begin position="203"/>
        <end position="257"/>
    </location>
</feature>
<feature type="compositionally biased region" description="Low complexity" evidence="2">
    <location>
        <begin position="222"/>
        <end position="247"/>
    </location>
</feature>
<accession>A0AA85GA43</accession>
<dbReference type="Proteomes" id="UP000050792">
    <property type="component" value="Unassembled WGS sequence"/>
</dbReference>
<keyword evidence="4" id="KW-1185">Reference proteome</keyword>
<feature type="compositionally biased region" description="Low complexity" evidence="2">
    <location>
        <begin position="175"/>
        <end position="188"/>
    </location>
</feature>
<proteinExistence type="predicted"/>
<keyword evidence="1" id="KW-0175">Coiled coil</keyword>
<evidence type="ECO:0000313" key="5">
    <source>
        <dbReference type="WBParaSite" id="SRDH1_88640.1"/>
    </source>
</evidence>
<keyword evidence="3" id="KW-0732">Signal</keyword>
<reference evidence="4" key="1">
    <citation type="submission" date="2022-06" db="EMBL/GenBank/DDBJ databases">
        <authorList>
            <person name="Berger JAMES D."/>
            <person name="Berger JAMES D."/>
        </authorList>
    </citation>
    <scope>NUCLEOTIDE SEQUENCE [LARGE SCALE GENOMIC DNA]</scope>
</reference>
<feature type="coiled-coil region" evidence="1">
    <location>
        <begin position="34"/>
        <end position="68"/>
    </location>
</feature>
<evidence type="ECO:0000256" key="3">
    <source>
        <dbReference type="SAM" id="SignalP"/>
    </source>
</evidence>
<evidence type="ECO:0000313" key="4">
    <source>
        <dbReference type="Proteomes" id="UP000050792"/>
    </source>
</evidence>